<protein>
    <recommendedName>
        <fullName evidence="4">Lipoprotein</fullName>
    </recommendedName>
</protein>
<dbReference type="EMBL" id="JABBJJ010000047">
    <property type="protein sequence ID" value="NMO15748.1"/>
    <property type="molecule type" value="Genomic_DNA"/>
</dbReference>
<dbReference type="Gene3D" id="2.130.10.10">
    <property type="entry name" value="YVTN repeat-like/Quinoprotein amine dehydrogenase"/>
    <property type="match status" value="1"/>
</dbReference>
<evidence type="ECO:0008006" key="4">
    <source>
        <dbReference type="Google" id="ProtNLM"/>
    </source>
</evidence>
<keyword evidence="1" id="KW-0175">Coiled coil</keyword>
<evidence type="ECO:0000256" key="1">
    <source>
        <dbReference type="SAM" id="Coils"/>
    </source>
</evidence>
<accession>A0A848LHA5</accession>
<gene>
    <name evidence="2" type="ORF">HG543_12920</name>
</gene>
<dbReference type="SUPFAM" id="SSF51004">
    <property type="entry name" value="C-terminal (heme d1) domain of cytochrome cd1-nitrite reductase"/>
    <property type="match status" value="1"/>
</dbReference>
<evidence type="ECO:0000313" key="3">
    <source>
        <dbReference type="Proteomes" id="UP000518300"/>
    </source>
</evidence>
<evidence type="ECO:0000313" key="2">
    <source>
        <dbReference type="EMBL" id="NMO15748.1"/>
    </source>
</evidence>
<dbReference type="RefSeq" id="WP_169345041.1">
    <property type="nucleotide sequence ID" value="NZ_JABBJJ010000047.1"/>
</dbReference>
<name>A0A848LHA5_9BACT</name>
<dbReference type="PROSITE" id="PS51257">
    <property type="entry name" value="PROKAR_LIPOPROTEIN"/>
    <property type="match status" value="1"/>
</dbReference>
<dbReference type="InterPro" id="IPR011048">
    <property type="entry name" value="Haem_d1_sf"/>
</dbReference>
<comment type="caution">
    <text evidence="2">The sequence shown here is derived from an EMBL/GenBank/DDBJ whole genome shotgun (WGS) entry which is preliminary data.</text>
</comment>
<reference evidence="2 3" key="1">
    <citation type="submission" date="2020-04" db="EMBL/GenBank/DDBJ databases">
        <title>Draft genome of Pyxidicoccus fallax type strain.</title>
        <authorList>
            <person name="Whitworth D.E."/>
        </authorList>
    </citation>
    <scope>NUCLEOTIDE SEQUENCE [LARGE SCALE GENOMIC DNA]</scope>
    <source>
        <strain evidence="2 3">DSM 14698</strain>
    </source>
</reference>
<proteinExistence type="predicted"/>
<dbReference type="InterPro" id="IPR015943">
    <property type="entry name" value="WD40/YVTN_repeat-like_dom_sf"/>
</dbReference>
<dbReference type="Proteomes" id="UP000518300">
    <property type="component" value="Unassembled WGS sequence"/>
</dbReference>
<keyword evidence="3" id="KW-1185">Reference proteome</keyword>
<dbReference type="AlphaFoldDB" id="A0A848LHA5"/>
<feature type="coiled-coil region" evidence="1">
    <location>
        <begin position="69"/>
        <end position="100"/>
    </location>
</feature>
<sequence>MGPSRLWLLVLLVTLAGCKSEQERHLEALEADWRRTSGNVPAGDAERVAHFEAFLQRFPAQHPHGNPHAAQARQQLEEARTQLRERLAAEEQRRRLAESVRPVIEEALFLLAGRIEDIWRDTHVARLEHAGVHLVTRGTFMERAWMRLKGPPLTALRKTLGASIYDTTKKRYDPDALAKFLDVAWLPPDTPLLGTLTQKLYPVFRRRLRYELLLYTSLAKNYAPRREELEKDFGLLQLLQRNHRLGDPVSYWAEVRHRGEKDRRLFYGYLYYRQNVDGLMGIAPGEVDHLDVGFWVRRFEDGTARMLGDFLRKVAQAYDAAWLASVDAGAFKPFMAEKAWIHSEYSPWRDASQIRYHKTWPKGDGIEHMLGEDPEPTFITHHKLVRFDPPEPPEEFHDTTTGDRLLRLPTELRSIFQGPEPRQLVGLMKDSKVFELDPTSLEQRSKLSNHYELEITGVLAMSPDGGFLVAGARRWNNGDSSPRVVIENMRNGAREEEMYQSLTATTLATSEKAAIVAGQAGDETEVRFRIQPERERLLLKTRGPLALHPTLPLLVSGEQATELWDLDTGTLVQTFREETPVKQRAFDASGRYLSSFGAKAVYLDTFDAEARKLVAGKKLAAGTPTGQWLPGAQGHLLVHDGSVARVVDAGSGETVGRSVRALGVLGTFHDGKALLRGLNGSDAFVWSFELPPPPEAEVADSEE</sequence>
<organism evidence="2 3">
    <name type="scientific">Pyxidicoccus fallax</name>
    <dbReference type="NCBI Taxonomy" id="394095"/>
    <lineage>
        <taxon>Bacteria</taxon>
        <taxon>Pseudomonadati</taxon>
        <taxon>Myxococcota</taxon>
        <taxon>Myxococcia</taxon>
        <taxon>Myxococcales</taxon>
        <taxon>Cystobacterineae</taxon>
        <taxon>Myxococcaceae</taxon>
        <taxon>Pyxidicoccus</taxon>
    </lineage>
</organism>